<keyword evidence="4" id="KW-0547">Nucleotide-binding</keyword>
<keyword evidence="5 9" id="KW-0067">ATP-binding</keyword>
<dbReference type="SMART" id="SM00382">
    <property type="entry name" value="AAA"/>
    <property type="match status" value="1"/>
</dbReference>
<dbReference type="InterPro" id="IPR003593">
    <property type="entry name" value="AAA+_ATPase"/>
</dbReference>
<accession>A0A9X1FSQ9</accession>
<keyword evidence="1" id="KW-0813">Transport</keyword>
<dbReference type="PANTHER" id="PTHR42781:SF1">
    <property type="entry name" value="THIAMINE IMPORT ATP-BINDING PROTEIN THIQ"/>
    <property type="match status" value="1"/>
</dbReference>
<evidence type="ECO:0000256" key="7">
    <source>
        <dbReference type="ARBA" id="ARBA00023136"/>
    </source>
</evidence>
<comment type="caution">
    <text evidence="9">The sequence shown here is derived from an EMBL/GenBank/DDBJ whole genome shotgun (WGS) entry which is preliminary data.</text>
</comment>
<evidence type="ECO:0000259" key="8">
    <source>
        <dbReference type="PROSITE" id="PS50893"/>
    </source>
</evidence>
<dbReference type="PANTHER" id="PTHR42781">
    <property type="entry name" value="SPERMIDINE/PUTRESCINE IMPORT ATP-BINDING PROTEIN POTA"/>
    <property type="match status" value="1"/>
</dbReference>
<feature type="domain" description="ABC transporter" evidence="8">
    <location>
        <begin position="2"/>
        <end position="230"/>
    </location>
</feature>
<gene>
    <name evidence="9" type="ORF">KX928_04665</name>
</gene>
<evidence type="ECO:0000256" key="3">
    <source>
        <dbReference type="ARBA" id="ARBA00022519"/>
    </source>
</evidence>
<name>A0A9X1FSQ9_9RHOB</name>
<dbReference type="RefSeq" id="WP_219499514.1">
    <property type="nucleotide sequence ID" value="NZ_JAHXDN010000001.1"/>
</dbReference>
<dbReference type="Proteomes" id="UP001138661">
    <property type="component" value="Unassembled WGS sequence"/>
</dbReference>
<keyword evidence="2" id="KW-1003">Cell membrane</keyword>
<dbReference type="PROSITE" id="PS50893">
    <property type="entry name" value="ABC_TRANSPORTER_2"/>
    <property type="match status" value="1"/>
</dbReference>
<evidence type="ECO:0000256" key="6">
    <source>
        <dbReference type="ARBA" id="ARBA00022967"/>
    </source>
</evidence>
<organism evidence="9 10">
    <name type="scientific">Roseobacter insulae</name>
    <dbReference type="NCBI Taxonomy" id="2859783"/>
    <lineage>
        <taxon>Bacteria</taxon>
        <taxon>Pseudomonadati</taxon>
        <taxon>Pseudomonadota</taxon>
        <taxon>Alphaproteobacteria</taxon>
        <taxon>Rhodobacterales</taxon>
        <taxon>Roseobacteraceae</taxon>
        <taxon>Roseobacter</taxon>
    </lineage>
</organism>
<evidence type="ECO:0000256" key="4">
    <source>
        <dbReference type="ARBA" id="ARBA00022741"/>
    </source>
</evidence>
<dbReference type="InterPro" id="IPR050093">
    <property type="entry name" value="ABC_SmlMolc_Importer"/>
</dbReference>
<reference evidence="9" key="1">
    <citation type="submission" date="2021-07" db="EMBL/GenBank/DDBJ databases">
        <title>Roseobacter insulae sp. nov., isolated from a tidal flat.</title>
        <authorList>
            <person name="Park S."/>
            <person name="Yoon J.-H."/>
        </authorList>
    </citation>
    <scope>NUCLEOTIDE SEQUENCE</scope>
    <source>
        <strain evidence="9">YSTF-M11</strain>
    </source>
</reference>
<dbReference type="EMBL" id="JAHXDN010000001">
    <property type="protein sequence ID" value="MBW4707076.1"/>
    <property type="molecule type" value="Genomic_DNA"/>
</dbReference>
<evidence type="ECO:0000256" key="2">
    <source>
        <dbReference type="ARBA" id="ARBA00022475"/>
    </source>
</evidence>
<dbReference type="GO" id="GO:0005524">
    <property type="term" value="F:ATP binding"/>
    <property type="evidence" value="ECO:0007669"/>
    <property type="project" value="UniProtKB-KW"/>
</dbReference>
<sequence>MLRLEKITIAQGDFLLKADFRVTPGRKTAVIGPSGAGKSTLLGAIGGFLPLAGGKLWYRDAEITEAKPGQRPIAMLFQDNNLFPHLSIARNIGLGIRPDLKLSPEDHARVAKALERVGLHGMGDRKPGELSGGQQSRAALARVLVQDRPVILLDEPFAALGPALRHEMLDLVHDLSDEANATLLMVTHDPQDVRRIADDVIFVEGGRAAAPQPAAALLENPPPALQAYLG</sequence>
<evidence type="ECO:0000313" key="10">
    <source>
        <dbReference type="Proteomes" id="UP001138661"/>
    </source>
</evidence>
<keyword evidence="7" id="KW-0472">Membrane</keyword>
<dbReference type="PROSITE" id="PS00211">
    <property type="entry name" value="ABC_TRANSPORTER_1"/>
    <property type="match status" value="1"/>
</dbReference>
<dbReference type="InterPro" id="IPR003439">
    <property type="entry name" value="ABC_transporter-like_ATP-bd"/>
</dbReference>
<keyword evidence="3" id="KW-0997">Cell inner membrane</keyword>
<evidence type="ECO:0000256" key="5">
    <source>
        <dbReference type="ARBA" id="ARBA00022840"/>
    </source>
</evidence>
<dbReference type="GO" id="GO:0016887">
    <property type="term" value="F:ATP hydrolysis activity"/>
    <property type="evidence" value="ECO:0007669"/>
    <property type="project" value="InterPro"/>
</dbReference>
<evidence type="ECO:0000256" key="1">
    <source>
        <dbReference type="ARBA" id="ARBA00022448"/>
    </source>
</evidence>
<keyword evidence="10" id="KW-1185">Reference proteome</keyword>
<dbReference type="InterPro" id="IPR017871">
    <property type="entry name" value="ABC_transporter-like_CS"/>
</dbReference>
<proteinExistence type="predicted"/>
<keyword evidence="6" id="KW-1278">Translocase</keyword>
<dbReference type="AlphaFoldDB" id="A0A9X1FSQ9"/>
<dbReference type="Pfam" id="PF00005">
    <property type="entry name" value="ABC_tran"/>
    <property type="match status" value="1"/>
</dbReference>
<evidence type="ECO:0000313" key="9">
    <source>
        <dbReference type="EMBL" id="MBW4707076.1"/>
    </source>
</evidence>
<protein>
    <submittedName>
        <fullName evidence="9">ATP-binding cassette domain-containing protein</fullName>
    </submittedName>
</protein>